<proteinExistence type="predicted"/>
<evidence type="ECO:0000313" key="1">
    <source>
        <dbReference type="EMBL" id="GBH19732.1"/>
    </source>
</evidence>
<accession>A0AAN4Q9C1</accession>
<evidence type="ECO:0000313" key="2">
    <source>
        <dbReference type="Proteomes" id="UP000248291"/>
    </source>
</evidence>
<dbReference type="EMBL" id="BGKA01000228">
    <property type="protein sequence ID" value="GBH19732.1"/>
    <property type="molecule type" value="Genomic_DNA"/>
</dbReference>
<gene>
    <name evidence="1" type="ORF">KPSA3_05746</name>
</gene>
<dbReference type="AlphaFoldDB" id="A0AAN4Q9C1"/>
<protein>
    <submittedName>
        <fullName evidence="1">Uncharacterized protein</fullName>
    </submittedName>
</protein>
<name>A0AAN4Q9C1_PSESF</name>
<reference evidence="1 2" key="1">
    <citation type="submission" date="2018-04" db="EMBL/GenBank/DDBJ databases">
        <title>Draft genome sequence of Pseudomonas syringae pv. actinidiae biovar 3 strains isolated from kiwifruit in Kagawa prefecture.</title>
        <authorList>
            <person name="Tabuchi M."/>
            <person name="Saito M."/>
            <person name="Fujiwara S."/>
            <person name="Sasa N."/>
            <person name="Akimitsu K."/>
            <person name="Gomi K."/>
            <person name="Konishi-Sugita S."/>
            <person name="Hamano K."/>
            <person name="Kataoka I."/>
        </authorList>
    </citation>
    <scope>NUCLEOTIDE SEQUENCE [LARGE SCALE GENOMIC DNA]</scope>
    <source>
        <strain evidence="1 2">MAFF212211</strain>
    </source>
</reference>
<organism evidence="1 2">
    <name type="scientific">Pseudomonas syringae pv. actinidiae</name>
    <dbReference type="NCBI Taxonomy" id="103796"/>
    <lineage>
        <taxon>Bacteria</taxon>
        <taxon>Pseudomonadati</taxon>
        <taxon>Pseudomonadota</taxon>
        <taxon>Gammaproteobacteria</taxon>
        <taxon>Pseudomonadales</taxon>
        <taxon>Pseudomonadaceae</taxon>
        <taxon>Pseudomonas</taxon>
        <taxon>Pseudomonas syringae</taxon>
    </lineage>
</organism>
<dbReference type="Proteomes" id="UP000248291">
    <property type="component" value="Unassembled WGS sequence"/>
</dbReference>
<sequence length="48" mass="5497">MLAKRPVQSPEIGCLNQCLREPAHSHRDLYPFCLSSLSRFSGLFQTYV</sequence>
<comment type="caution">
    <text evidence="1">The sequence shown here is derived from an EMBL/GenBank/DDBJ whole genome shotgun (WGS) entry which is preliminary data.</text>
</comment>